<evidence type="ECO:0000256" key="14">
    <source>
        <dbReference type="ARBA" id="ARBA00023224"/>
    </source>
</evidence>
<keyword evidence="14" id="KW-0807">Transducer</keyword>
<keyword evidence="17" id="KW-0119">Carbohydrate metabolism</keyword>
<evidence type="ECO:0000256" key="11">
    <source>
        <dbReference type="ARBA" id="ARBA00022989"/>
    </source>
</evidence>
<dbReference type="Gene3D" id="3.20.20.70">
    <property type="entry name" value="Aldolase class I"/>
    <property type="match status" value="1"/>
</dbReference>
<dbReference type="GO" id="GO:0008747">
    <property type="term" value="F:N-acetylneuraminate lyase activity"/>
    <property type="evidence" value="ECO:0007669"/>
    <property type="project" value="UniProtKB-EC"/>
</dbReference>
<evidence type="ECO:0000256" key="9">
    <source>
        <dbReference type="ARBA" id="ARBA00022692"/>
    </source>
</evidence>
<reference evidence="21" key="1">
    <citation type="submission" date="2025-08" db="UniProtKB">
        <authorList>
            <consortium name="RefSeq"/>
        </authorList>
    </citation>
    <scope>IDENTIFICATION</scope>
</reference>
<keyword evidence="12 19" id="KW-0472">Membrane</keyword>
<comment type="similarity">
    <text evidence="4">Belongs to the DapA family. NanA subfamily.</text>
</comment>
<comment type="catalytic activity">
    <reaction evidence="18">
        <text>aceneuramate = aldehydo-N-acetyl-D-mannosamine + pyruvate</text>
        <dbReference type="Rhea" id="RHEA:23296"/>
        <dbReference type="ChEBI" id="CHEBI:15361"/>
        <dbReference type="ChEBI" id="CHEBI:17122"/>
        <dbReference type="ChEBI" id="CHEBI:173083"/>
        <dbReference type="EC" id="4.1.3.3"/>
    </reaction>
</comment>
<dbReference type="PANTHER" id="PTHR12128">
    <property type="entry name" value="DIHYDRODIPICOLINATE SYNTHASE"/>
    <property type="match status" value="1"/>
</dbReference>
<keyword evidence="20" id="KW-1185">Reference proteome</keyword>
<dbReference type="GO" id="GO:0004984">
    <property type="term" value="F:olfactory receptor activity"/>
    <property type="evidence" value="ECO:0007669"/>
    <property type="project" value="InterPro"/>
</dbReference>
<keyword evidence="10" id="KW-0552">Olfaction</keyword>
<dbReference type="PANTHER" id="PTHR12128:SF21">
    <property type="entry name" value="N-ACETYLNEURAMINATE LYASE"/>
    <property type="match status" value="1"/>
</dbReference>
<keyword evidence="11 19" id="KW-1133">Transmembrane helix</keyword>
<evidence type="ECO:0000256" key="19">
    <source>
        <dbReference type="SAM" id="Phobius"/>
    </source>
</evidence>
<evidence type="ECO:0000256" key="3">
    <source>
        <dbReference type="ARBA" id="ARBA00004878"/>
    </source>
</evidence>
<feature type="transmembrane region" description="Helical" evidence="19">
    <location>
        <begin position="246"/>
        <end position="267"/>
    </location>
</feature>
<evidence type="ECO:0000256" key="1">
    <source>
        <dbReference type="ARBA" id="ARBA00004141"/>
    </source>
</evidence>
<keyword evidence="15" id="KW-0456">Lyase</keyword>
<dbReference type="GO" id="GO:0005549">
    <property type="term" value="F:odorant binding"/>
    <property type="evidence" value="ECO:0007669"/>
    <property type="project" value="InterPro"/>
</dbReference>
<evidence type="ECO:0000313" key="21">
    <source>
        <dbReference type="RefSeq" id="XP_011630130.1"/>
    </source>
</evidence>
<evidence type="ECO:0000256" key="7">
    <source>
        <dbReference type="ARBA" id="ARBA00022490"/>
    </source>
</evidence>
<keyword evidence="16" id="KW-0704">Schiff base</keyword>
<proteinExistence type="inferred from homology"/>
<dbReference type="GO" id="GO:0016020">
    <property type="term" value="C:membrane"/>
    <property type="evidence" value="ECO:0007669"/>
    <property type="project" value="UniProtKB-SubCell"/>
</dbReference>
<dbReference type="PRINTS" id="PR00146">
    <property type="entry name" value="DHPICSNTHASE"/>
</dbReference>
<feature type="transmembrane region" description="Helical" evidence="19">
    <location>
        <begin position="66"/>
        <end position="88"/>
    </location>
</feature>
<evidence type="ECO:0000256" key="15">
    <source>
        <dbReference type="ARBA" id="ARBA00023239"/>
    </source>
</evidence>
<feature type="transmembrane region" description="Helical" evidence="19">
    <location>
        <begin position="127"/>
        <end position="147"/>
    </location>
</feature>
<evidence type="ECO:0000256" key="13">
    <source>
        <dbReference type="ARBA" id="ARBA00023170"/>
    </source>
</evidence>
<dbReference type="GO" id="GO:0005737">
    <property type="term" value="C:cytoplasm"/>
    <property type="evidence" value="ECO:0007669"/>
    <property type="project" value="UniProtKB-SubCell"/>
</dbReference>
<dbReference type="OrthoDB" id="191315at2759"/>
<evidence type="ECO:0000256" key="2">
    <source>
        <dbReference type="ARBA" id="ARBA00004496"/>
    </source>
</evidence>
<gene>
    <name evidence="21" type="primary">LOC105422463</name>
</gene>
<evidence type="ECO:0000256" key="8">
    <source>
        <dbReference type="ARBA" id="ARBA00022606"/>
    </source>
</evidence>
<dbReference type="InterPro" id="IPR013785">
    <property type="entry name" value="Aldolase_TIM"/>
</dbReference>
<dbReference type="Proteomes" id="UP000504615">
    <property type="component" value="Unplaced"/>
</dbReference>
<dbReference type="RefSeq" id="XP_011630130.1">
    <property type="nucleotide sequence ID" value="XM_011631828.1"/>
</dbReference>
<dbReference type="AlphaFoldDB" id="A0A6I9VTU5"/>
<dbReference type="EC" id="4.1.3.3" evidence="6"/>
<dbReference type="KEGG" id="pbar:105422463"/>
<feature type="transmembrane region" description="Helical" evidence="19">
    <location>
        <begin position="274"/>
        <end position="293"/>
    </location>
</feature>
<keyword evidence="8" id="KW-0716">Sensory transduction</keyword>
<dbReference type="Pfam" id="PF00701">
    <property type="entry name" value="DHDPS"/>
    <property type="match status" value="1"/>
</dbReference>
<evidence type="ECO:0000256" key="18">
    <source>
        <dbReference type="ARBA" id="ARBA00044906"/>
    </source>
</evidence>
<dbReference type="Pfam" id="PF02949">
    <property type="entry name" value="7tm_6"/>
    <property type="match status" value="1"/>
</dbReference>
<evidence type="ECO:0000256" key="17">
    <source>
        <dbReference type="ARBA" id="ARBA00023277"/>
    </source>
</evidence>
<evidence type="ECO:0000256" key="10">
    <source>
        <dbReference type="ARBA" id="ARBA00022725"/>
    </source>
</evidence>
<keyword evidence="13" id="KW-0675">Receptor</keyword>
<dbReference type="InterPro" id="IPR004117">
    <property type="entry name" value="7tm6_olfct_rcpt"/>
</dbReference>
<comment type="subunit">
    <text evidence="5">Homotetramer.</text>
</comment>
<protein>
    <recommendedName>
        <fullName evidence="6">N-acetylneuraminate lyase</fullName>
        <ecNumber evidence="6">4.1.3.3</ecNumber>
    </recommendedName>
</protein>
<keyword evidence="7" id="KW-0963">Cytoplasm</keyword>
<organism evidence="20 21">
    <name type="scientific">Pogonomyrmex barbatus</name>
    <name type="common">red harvester ant</name>
    <dbReference type="NCBI Taxonomy" id="144034"/>
    <lineage>
        <taxon>Eukaryota</taxon>
        <taxon>Metazoa</taxon>
        <taxon>Ecdysozoa</taxon>
        <taxon>Arthropoda</taxon>
        <taxon>Hexapoda</taxon>
        <taxon>Insecta</taxon>
        <taxon>Pterygota</taxon>
        <taxon>Neoptera</taxon>
        <taxon>Endopterygota</taxon>
        <taxon>Hymenoptera</taxon>
        <taxon>Apocrita</taxon>
        <taxon>Aculeata</taxon>
        <taxon>Formicoidea</taxon>
        <taxon>Formicidae</taxon>
        <taxon>Myrmicinae</taxon>
        <taxon>Pogonomyrmex</taxon>
    </lineage>
</organism>
<comment type="subcellular location">
    <subcellularLocation>
        <location evidence="2">Cytoplasm</location>
    </subcellularLocation>
    <subcellularLocation>
        <location evidence="1">Membrane</location>
        <topology evidence="1">Multi-pass membrane protein</topology>
    </subcellularLocation>
</comment>
<evidence type="ECO:0000256" key="16">
    <source>
        <dbReference type="ARBA" id="ARBA00023270"/>
    </source>
</evidence>
<comment type="pathway">
    <text evidence="3">Amino-sugar metabolism; N-acetylneuraminate degradation.</text>
</comment>
<feature type="transmembrane region" description="Helical" evidence="19">
    <location>
        <begin position="39"/>
        <end position="60"/>
    </location>
</feature>
<sequence>MREKIILKEVMFVVRLSLFPVWGWPVSKDAKFKIFCVKMYQTLCIIISMCHEIPLIYGALNNLNKPIILVQQLLLASGCIHVIFDFIFYRLNYHHLQDVTFKMTDYFDLKLKSTEEVIIKKYIDKCLIFYGFCMFMFYLITIVSLVAPSVLEQDFPTLAEYPFNVSNQPLKMIIYVHQCISGLITAGQLCTNNYMALLLWFTSARFEMLTEELRSSTDIHQLFKCIKTHQELLKYAAKVALIVRPFAFTTICCSTFCIIIVLLLLITRHPVVQLIQFFGLVLICLSEVFMFTWPAEYLMYKSNATAQAAFDAFQCNQSIKMWNCLQIIVMRSQKPIRIRIACLMPTLCFNYFTTQLSYTYRGLIVPVLTPFNNDGSLNLDIIPQYATYLANKGIKGILVNGTSGEGMSMSIAERKLITEAWVKAVLLKETKQHLMIQVGGASLPDVIELAKHAASLRVDSILCLPELYFKPTTPEQLIEYLQIIGNAAPKTPLLYYHIPMFTNVNIHMGQFLESIGDKIPSFVGIKFTSANLEEGAQALRANNRKYTIFLGNDQLINAASALGIDSFILTSINMFPELILDLLTACKNGDTLRARDMQEKLSNIVVIITKHGNWVQTMKKAMVLLTDIDAGLPRAPLKSISSEAITIMTRDLTNLGYQPKIKHY</sequence>
<evidence type="ECO:0000313" key="20">
    <source>
        <dbReference type="Proteomes" id="UP000504615"/>
    </source>
</evidence>
<evidence type="ECO:0000256" key="6">
    <source>
        <dbReference type="ARBA" id="ARBA00012911"/>
    </source>
</evidence>
<accession>A0A6I9VTU5</accession>
<evidence type="ECO:0000256" key="5">
    <source>
        <dbReference type="ARBA" id="ARBA00011881"/>
    </source>
</evidence>
<dbReference type="InterPro" id="IPR002220">
    <property type="entry name" value="DapA-like"/>
</dbReference>
<name>A0A6I9VTU5_9HYME</name>
<dbReference type="SUPFAM" id="SSF51569">
    <property type="entry name" value="Aldolase"/>
    <property type="match status" value="1"/>
</dbReference>
<dbReference type="GeneID" id="105422463"/>
<evidence type="ECO:0000256" key="4">
    <source>
        <dbReference type="ARBA" id="ARBA00006324"/>
    </source>
</evidence>
<dbReference type="SMART" id="SM01130">
    <property type="entry name" value="DHDPS"/>
    <property type="match status" value="1"/>
</dbReference>
<dbReference type="GO" id="GO:0007165">
    <property type="term" value="P:signal transduction"/>
    <property type="evidence" value="ECO:0007669"/>
    <property type="project" value="UniProtKB-KW"/>
</dbReference>
<keyword evidence="9 19" id="KW-0812">Transmembrane</keyword>
<evidence type="ECO:0000256" key="12">
    <source>
        <dbReference type="ARBA" id="ARBA00023136"/>
    </source>
</evidence>